<dbReference type="Proteomes" id="UP000000998">
    <property type="component" value="Chromosome"/>
</dbReference>
<dbReference type="RefSeq" id="WP_011786100.1">
    <property type="nucleotide sequence ID" value="NC_008740.1"/>
</dbReference>
<dbReference type="SUPFAM" id="SSF81593">
    <property type="entry name" value="Nucleotidyltransferase substrate binding subunit/domain"/>
    <property type="match status" value="1"/>
</dbReference>
<dbReference type="Pfam" id="PF08780">
    <property type="entry name" value="NTase_sub_bind"/>
    <property type="match status" value="1"/>
</dbReference>
<evidence type="ECO:0000313" key="2">
    <source>
        <dbReference type="Proteomes" id="UP000000998"/>
    </source>
</evidence>
<dbReference type="GO" id="GO:0016740">
    <property type="term" value="F:transferase activity"/>
    <property type="evidence" value="ECO:0007669"/>
    <property type="project" value="UniProtKB-KW"/>
</dbReference>
<dbReference type="KEGG" id="maq:Maqu_2654"/>
<gene>
    <name evidence="1" type="ordered locus">Maqu_2654</name>
</gene>
<accession>A1U410</accession>
<dbReference type="NCBIfam" id="TIGR01987">
    <property type="entry name" value="HI0074"/>
    <property type="match status" value="1"/>
</dbReference>
<dbReference type="Gene3D" id="1.20.120.330">
    <property type="entry name" value="Nucleotidyltransferases domain 2"/>
    <property type="match status" value="1"/>
</dbReference>
<proteinExistence type="predicted"/>
<organism evidence="1 2">
    <name type="scientific">Marinobacter nauticus (strain ATCC 700491 / DSM 11845 / VT8)</name>
    <name type="common">Marinobacter aquaeolei</name>
    <dbReference type="NCBI Taxonomy" id="351348"/>
    <lineage>
        <taxon>Bacteria</taxon>
        <taxon>Pseudomonadati</taxon>
        <taxon>Pseudomonadota</taxon>
        <taxon>Gammaproteobacteria</taxon>
        <taxon>Pseudomonadales</taxon>
        <taxon>Marinobacteraceae</taxon>
        <taxon>Marinobacter</taxon>
    </lineage>
</organism>
<evidence type="ECO:0000313" key="1">
    <source>
        <dbReference type="EMBL" id="ABM19729.1"/>
    </source>
</evidence>
<dbReference type="STRING" id="351348.Maqu_2654"/>
<sequence length="151" mass="17778">MKDQTRAQNMAEQDIRWLQRFSNFRKAFSQLDSAVKLCRTRDLSDLEKQGLIQAFEYTYELSWNVIRDYFRWQGNGNIVGSRDAIREAFANGLIEDGEGWMRMLKDRNRTSHTYNEETAREILTNILAQYHPLFAALQTRIEQEAEKHGLA</sequence>
<dbReference type="InterPro" id="IPR010235">
    <property type="entry name" value="HepT"/>
</dbReference>
<keyword evidence="1" id="KW-0808">Transferase</keyword>
<name>A1U410_MARN8</name>
<dbReference type="eggNOG" id="COG1669">
    <property type="taxonomic scope" value="Bacteria"/>
</dbReference>
<reference evidence="2" key="1">
    <citation type="journal article" date="2011" name="Appl. Environ. Microbiol.">
        <title>Genomic potential of Marinobacter aquaeolei, a biogeochemical 'opportunitroph'.</title>
        <authorList>
            <person name="Singer E."/>
            <person name="Webb E.A."/>
            <person name="Nelson W.C."/>
            <person name="Heidelberg J.F."/>
            <person name="Ivanova N."/>
            <person name="Pati A."/>
            <person name="Edwards K.J."/>
        </authorList>
    </citation>
    <scope>NUCLEOTIDE SEQUENCE [LARGE SCALE GENOMIC DNA]</scope>
    <source>
        <strain evidence="2">ATCC 700491 / DSM 11845 / VT8</strain>
    </source>
</reference>
<dbReference type="EMBL" id="CP000514">
    <property type="protein sequence ID" value="ABM19729.1"/>
    <property type="molecule type" value="Genomic_DNA"/>
</dbReference>
<dbReference type="HOGENOM" id="CLU_118479_1_0_6"/>
<dbReference type="AlphaFoldDB" id="A1U410"/>
<protein>
    <submittedName>
        <fullName evidence="1">Nucleotidyltransferase substrate binding protein, HI0074 family</fullName>
    </submittedName>
</protein>